<dbReference type="Gene3D" id="3.40.50.300">
    <property type="entry name" value="P-loop containing nucleotide triphosphate hydrolases"/>
    <property type="match status" value="2"/>
</dbReference>
<evidence type="ECO:0000256" key="8">
    <source>
        <dbReference type="ARBA" id="ARBA00023054"/>
    </source>
</evidence>
<dbReference type="SUPFAM" id="SSF55608">
    <property type="entry name" value="Homing endonucleases"/>
    <property type="match status" value="1"/>
</dbReference>
<keyword evidence="8 12" id="KW-0175">Coiled coil</keyword>
<keyword evidence="11" id="KW-0539">Nucleus</keyword>
<evidence type="ECO:0000256" key="5">
    <source>
        <dbReference type="ARBA" id="ARBA00022741"/>
    </source>
</evidence>
<dbReference type="PANTHER" id="PTHR19306">
    <property type="entry name" value="STRUCTURAL MAINTENANCE OF CHROMOSOMES 5,6 SMC5, SMC6"/>
    <property type="match status" value="1"/>
</dbReference>
<accession>A0A8J6AWA9</accession>
<feature type="domain" description="RecF/RecN/SMC N-terminal" evidence="14">
    <location>
        <begin position="521"/>
        <end position="1512"/>
    </location>
</feature>
<evidence type="ECO:0000256" key="7">
    <source>
        <dbReference type="ARBA" id="ARBA00022840"/>
    </source>
</evidence>
<dbReference type="Proteomes" id="UP000717585">
    <property type="component" value="Unassembled WGS sequence"/>
</dbReference>
<dbReference type="GO" id="GO:0030915">
    <property type="term" value="C:Smc5-Smc6 complex"/>
    <property type="evidence" value="ECO:0007669"/>
    <property type="project" value="TreeGrafter"/>
</dbReference>
<sequence length="1540" mass="170830">MVRLKKRTQRYQSDDEDGYEPSQKRAREEDSDSEEQPRLSSSVEGAGRIKKIVYKNWITFRTFELDLSSQLTLLHGGNGAGKCLARGTKVLMASGQFQCAEDIQAGDTIMGAEGTPKRVLTVTRGREEMARVETEVGAFTCNMSHVISFMMSGAGPTLTKGDCDYRVEFVFISRDDSNEVTSVRARSVAFTDVDAAETFKATLEQHDAVHENCSVLYDGTILDMPVRRFLDDECMHPNLRERAFMFHAPRIELFDTSALPAYAPPAVVEDVTDTPSFEWTLGAWLGAGSVGHEGVPQLTTTDPDVVEGFTLAVKSVACRLVPAGEADTNNILGADGLDSPFLTWLRANDLCSTKHVPPAIKVGTVQQRLSLLAGFVDTSGRLDGGAFVITHAQGQLSDDIKFIARSLGLSLKVSGADATARFMIHGALPCRVHKTDMATHDDKNPTPVGFTVTPQPEDDYYGFTMEGPTCRFIVTESMLVTHNSSISRGISFALGGTEAQIADDSNKSTSTAGLAGFFNRQARADGEKSGHVSMHIVNTGYNAYCHGQYGDTLVLHRDLRLNASGTCSTSFSLNGTKVSAKTVRALREHLNLDPGNQLQFINQNLMKTVANIDPYTLYSFFLQATRLEHVRRSIEATADNMRNTVGCLDTFTRSVERMQEEYVALQHEVDSMQGSDELHARIKRHVAQLTFIGLRDQRAEVERAQRAVVDAASAKADLEQRVATTATDVEKASSSIAKFERKLARLAEESREAAEQVSAAESLVLDQERVIDETHRDIMDAQAKKEAAKHTINTLSRDLKRKERDLEDASKEVPQPDSLKRDQTHSLLAQKAVELENTRHALDKQESARERMREDFLAQKKVAEKSLAAADAAQARLRKVRHKGGSNLNDINERLQLLADPKIVNRFKVVEACWEKIVPRLKDEDRPYKPVAPVAAYLVVKPAFARSKLVRQLLQMTKVDAVCFNRTVFNALNNMLMRQKAGISLNSYPSNKPPSSCRSDDLPLNGVVGFQATLLDALEVKDAAITCYLIDFVAADRTLLFETEEHAKHFIRRVQTDKNESRAVLKRTIAAFPGGTYRIEAGGILRNPLANVGFPDIPGDLRTQEQIEKSAKDLEEAKDAATRDRDRLRELEAKMHDQIGFIESTQATMAELAAENSMLKQQLAEEEEKLAAAKEAYDQYKKGERRQALQDEIAVLIGKNDEAEDALVDAKGALKLLDERLAECKDELKRRRADCARVQGAVAQVEETVRAFRDEREQWIRTQRSLQNRLATVQQELARVDSNVGTAQATVGIKQGKYQAMCTKAARDHPDTPMGVDPGDDQPPDIAKKIAELEARISEITAEHGRPYELVLKEMHAKHAMLEHNRAEQARFGRRYEHLEQENHSNRTRMDNLRLTLSRVFVHGFNEVLTNCSFQPNLKIHHPTESTKGRIDISVGVSAGVQALEPKQLSGGQKSLLADALFVTGWKSVEVPFVTVDEWDVFLDETSRQTVLKYLVESISSAGLQALLVSPKKCDLTNLGLSADSIANVRIIELEVDVGH</sequence>
<evidence type="ECO:0000256" key="2">
    <source>
        <dbReference type="ARBA" id="ARBA00004286"/>
    </source>
</evidence>
<dbReference type="InterPro" id="IPR036844">
    <property type="entry name" value="Hint_dom_sf"/>
</dbReference>
<keyword evidence="9" id="KW-0233">DNA recombination</keyword>
<dbReference type="GO" id="GO:0003684">
    <property type="term" value="F:damaged DNA binding"/>
    <property type="evidence" value="ECO:0007669"/>
    <property type="project" value="TreeGrafter"/>
</dbReference>
<evidence type="ECO:0000259" key="15">
    <source>
        <dbReference type="Pfam" id="PF05203"/>
    </source>
</evidence>
<keyword evidence="7" id="KW-0067">ATP-binding</keyword>
<dbReference type="EMBL" id="JAHDYR010000067">
    <property type="protein sequence ID" value="KAG9389853.1"/>
    <property type="molecule type" value="Genomic_DNA"/>
</dbReference>
<comment type="similarity">
    <text evidence="3">Belongs to the SMC family. SMC6 subfamily.</text>
</comment>
<evidence type="ECO:0000256" key="4">
    <source>
        <dbReference type="ARBA" id="ARBA00022454"/>
    </source>
</evidence>
<proteinExistence type="inferred from homology"/>
<dbReference type="OrthoDB" id="10072614at2759"/>
<evidence type="ECO:0000256" key="9">
    <source>
        <dbReference type="ARBA" id="ARBA00023172"/>
    </source>
</evidence>
<feature type="compositionally biased region" description="Basic and acidic residues" evidence="13">
    <location>
        <begin position="797"/>
        <end position="811"/>
    </location>
</feature>
<gene>
    <name evidence="16" type="ORF">J8273_8532</name>
</gene>
<reference evidence="16" key="1">
    <citation type="submission" date="2021-05" db="EMBL/GenBank/DDBJ databases">
        <title>A free-living protist that lacks canonical eukaryotic 1 DNA replication and segregation systems.</title>
        <authorList>
            <person name="Salas-Leiva D.E."/>
            <person name="Tromer E.C."/>
            <person name="Curtis B.A."/>
            <person name="Jerlstrom-Hultqvist J."/>
            <person name="Kolisko M."/>
            <person name="Yi Z."/>
            <person name="Salas-Leiva J.S."/>
            <person name="Gallot-Lavallee L."/>
            <person name="Kops G.J.P.L."/>
            <person name="Archibald J.M."/>
            <person name="Simpson A.G.B."/>
            <person name="Roger A.J."/>
        </authorList>
    </citation>
    <scope>NUCLEOTIDE SEQUENCE</scope>
    <source>
        <strain evidence="16">BICM</strain>
    </source>
</reference>
<dbReference type="Gene3D" id="2.170.16.10">
    <property type="entry name" value="Hedgehog/Intein (Hint) domain"/>
    <property type="match status" value="1"/>
</dbReference>
<dbReference type="InterPro" id="IPR027417">
    <property type="entry name" value="P-loop_NTPase"/>
</dbReference>
<dbReference type="GO" id="GO:0003697">
    <property type="term" value="F:single-stranded DNA binding"/>
    <property type="evidence" value="ECO:0007669"/>
    <property type="project" value="TreeGrafter"/>
</dbReference>
<dbReference type="GO" id="GO:0030908">
    <property type="term" value="P:protein splicing"/>
    <property type="evidence" value="ECO:0007669"/>
    <property type="project" value="InterPro"/>
</dbReference>
<evidence type="ECO:0000259" key="14">
    <source>
        <dbReference type="Pfam" id="PF02463"/>
    </source>
</evidence>
<dbReference type="GO" id="GO:0035861">
    <property type="term" value="C:site of double-strand break"/>
    <property type="evidence" value="ECO:0007669"/>
    <property type="project" value="TreeGrafter"/>
</dbReference>
<evidence type="ECO:0000256" key="13">
    <source>
        <dbReference type="SAM" id="MobiDB-lite"/>
    </source>
</evidence>
<comment type="caution">
    <text evidence="16">The sequence shown here is derived from an EMBL/GenBank/DDBJ whole genome shotgun (WGS) entry which is preliminary data.</text>
</comment>
<evidence type="ECO:0000256" key="3">
    <source>
        <dbReference type="ARBA" id="ARBA00006793"/>
    </source>
</evidence>
<evidence type="ECO:0000256" key="6">
    <source>
        <dbReference type="ARBA" id="ARBA00022763"/>
    </source>
</evidence>
<dbReference type="Pfam" id="PF02463">
    <property type="entry name" value="SMC_N"/>
    <property type="match status" value="1"/>
</dbReference>
<dbReference type="Pfam" id="PF05203">
    <property type="entry name" value="Hom_end_hint"/>
    <property type="match status" value="1"/>
</dbReference>
<dbReference type="InterPro" id="IPR003395">
    <property type="entry name" value="RecF/RecN/SMC_N"/>
</dbReference>
<feature type="region of interest" description="Disordered" evidence="13">
    <location>
        <begin position="789"/>
        <end position="823"/>
    </location>
</feature>
<evidence type="ECO:0000256" key="1">
    <source>
        <dbReference type="ARBA" id="ARBA00004123"/>
    </source>
</evidence>
<dbReference type="InterPro" id="IPR007868">
    <property type="entry name" value="Hom_end_hint"/>
</dbReference>
<comment type="subcellular location">
    <subcellularLocation>
        <location evidence="2">Chromosome</location>
    </subcellularLocation>
    <subcellularLocation>
        <location evidence="1">Nucleus</location>
    </subcellularLocation>
</comment>
<evidence type="ECO:0000256" key="11">
    <source>
        <dbReference type="ARBA" id="ARBA00023242"/>
    </source>
</evidence>
<dbReference type="GO" id="GO:0000724">
    <property type="term" value="P:double-strand break repair via homologous recombination"/>
    <property type="evidence" value="ECO:0007669"/>
    <property type="project" value="TreeGrafter"/>
</dbReference>
<dbReference type="GO" id="GO:0005634">
    <property type="term" value="C:nucleus"/>
    <property type="evidence" value="ECO:0007669"/>
    <property type="project" value="UniProtKB-SubCell"/>
</dbReference>
<dbReference type="InterPro" id="IPR027434">
    <property type="entry name" value="Homing_endonucl"/>
</dbReference>
<evidence type="ECO:0000313" key="16">
    <source>
        <dbReference type="EMBL" id="KAG9389853.1"/>
    </source>
</evidence>
<evidence type="ECO:0000313" key="17">
    <source>
        <dbReference type="Proteomes" id="UP000717585"/>
    </source>
</evidence>
<feature type="coiled-coil region" evidence="12">
    <location>
        <begin position="1104"/>
        <end position="1283"/>
    </location>
</feature>
<protein>
    <submittedName>
        <fullName evidence="16">Structural maintenance chromosome protein 6 Smc6</fullName>
    </submittedName>
</protein>
<keyword evidence="6" id="KW-0227">DNA damage</keyword>
<keyword evidence="5" id="KW-0547">Nucleotide-binding</keyword>
<keyword evidence="17" id="KW-1185">Reference proteome</keyword>
<dbReference type="SUPFAM" id="SSF52540">
    <property type="entry name" value="P-loop containing nucleoside triphosphate hydrolases"/>
    <property type="match status" value="1"/>
</dbReference>
<feature type="region of interest" description="Disordered" evidence="13">
    <location>
        <begin position="1"/>
        <end position="42"/>
    </location>
</feature>
<dbReference type="PANTHER" id="PTHR19306:SF6">
    <property type="entry name" value="STRUCTURAL MAINTENANCE OF CHROMOSOMES PROTEIN 6"/>
    <property type="match status" value="1"/>
</dbReference>
<dbReference type="GO" id="GO:0005524">
    <property type="term" value="F:ATP binding"/>
    <property type="evidence" value="ECO:0007669"/>
    <property type="project" value="UniProtKB-KW"/>
</dbReference>
<organism evidence="16 17">
    <name type="scientific">Carpediemonas membranifera</name>
    <dbReference type="NCBI Taxonomy" id="201153"/>
    <lineage>
        <taxon>Eukaryota</taxon>
        <taxon>Metamonada</taxon>
        <taxon>Carpediemonas-like organisms</taxon>
        <taxon>Carpediemonas</taxon>
    </lineage>
</organism>
<name>A0A8J6AWA9_9EUKA</name>
<evidence type="ECO:0000256" key="12">
    <source>
        <dbReference type="SAM" id="Coils"/>
    </source>
</evidence>
<evidence type="ECO:0000256" key="10">
    <source>
        <dbReference type="ARBA" id="ARBA00023204"/>
    </source>
</evidence>
<keyword evidence="10" id="KW-0234">DNA repair</keyword>
<dbReference type="Gene3D" id="3.10.28.10">
    <property type="entry name" value="Homing endonucleases"/>
    <property type="match status" value="1"/>
</dbReference>
<feature type="domain" description="Hom-end-associated Hint" evidence="15">
    <location>
        <begin position="83"/>
        <end position="482"/>
    </location>
</feature>
<keyword evidence="4" id="KW-0158">Chromosome</keyword>
<dbReference type="SUPFAM" id="SSF51294">
    <property type="entry name" value="Hedgehog/intein (Hint) domain"/>
    <property type="match status" value="1"/>
</dbReference>